<keyword evidence="13" id="KW-0472">Membrane</keyword>
<evidence type="ECO:0000256" key="19">
    <source>
        <dbReference type="ARBA" id="ARBA00033291"/>
    </source>
</evidence>
<evidence type="ECO:0000256" key="4">
    <source>
        <dbReference type="ARBA" id="ARBA00008539"/>
    </source>
</evidence>
<dbReference type="Pfam" id="PF13896">
    <property type="entry name" value="Glyco_transf_49"/>
    <property type="match status" value="1"/>
</dbReference>
<keyword evidence="7" id="KW-0808">Transferase</keyword>
<evidence type="ECO:0000256" key="18">
    <source>
        <dbReference type="ARBA" id="ARBA00032181"/>
    </source>
</evidence>
<evidence type="ECO:0000256" key="15">
    <source>
        <dbReference type="ARBA" id="ARBA00023211"/>
    </source>
</evidence>
<keyword evidence="9" id="KW-0479">Metal-binding</keyword>
<evidence type="ECO:0000256" key="2">
    <source>
        <dbReference type="ARBA" id="ARBA00004323"/>
    </source>
</evidence>
<evidence type="ECO:0000256" key="9">
    <source>
        <dbReference type="ARBA" id="ARBA00022723"/>
    </source>
</evidence>
<keyword evidence="12" id="KW-0333">Golgi apparatus</keyword>
<evidence type="ECO:0000256" key="16">
    <source>
        <dbReference type="ARBA" id="ARBA00030723"/>
    </source>
</evidence>
<dbReference type="InterPro" id="IPR043189">
    <property type="entry name" value="B4GAT1"/>
</dbReference>
<evidence type="ECO:0000256" key="20">
    <source>
        <dbReference type="ARBA" id="ARBA00047852"/>
    </source>
</evidence>
<organism evidence="21">
    <name type="scientific">Clastoptera arizonana</name>
    <name type="common">Arizona spittle bug</name>
    <dbReference type="NCBI Taxonomy" id="38151"/>
    <lineage>
        <taxon>Eukaryota</taxon>
        <taxon>Metazoa</taxon>
        <taxon>Ecdysozoa</taxon>
        <taxon>Arthropoda</taxon>
        <taxon>Hexapoda</taxon>
        <taxon>Insecta</taxon>
        <taxon>Pterygota</taxon>
        <taxon>Neoptera</taxon>
        <taxon>Paraneoptera</taxon>
        <taxon>Hemiptera</taxon>
        <taxon>Auchenorrhyncha</taxon>
        <taxon>Cercopoidea</taxon>
        <taxon>Clastopteridae</taxon>
        <taxon>Clastoptera</taxon>
    </lineage>
</organism>
<gene>
    <name evidence="21" type="ORF">g.4801</name>
</gene>
<dbReference type="PANTHER" id="PTHR46420:SF1">
    <property type="entry name" value="BETA-1,4-GLUCURONYLTRANSFERASE 1"/>
    <property type="match status" value="1"/>
</dbReference>
<proteinExistence type="inferred from homology"/>
<comment type="cofactor">
    <cofactor evidence="1">
        <name>Mn(2+)</name>
        <dbReference type="ChEBI" id="CHEBI:29035"/>
    </cofactor>
</comment>
<evidence type="ECO:0000256" key="13">
    <source>
        <dbReference type="ARBA" id="ARBA00023136"/>
    </source>
</evidence>
<keyword evidence="15" id="KW-0464">Manganese</keyword>
<keyword evidence="6" id="KW-0328">Glycosyltransferase</keyword>
<dbReference type="GO" id="GO:0046872">
    <property type="term" value="F:metal ion binding"/>
    <property type="evidence" value="ECO:0007669"/>
    <property type="project" value="UniProtKB-KW"/>
</dbReference>
<protein>
    <recommendedName>
        <fullName evidence="5">Beta-1,4-glucuronyltransferase 1</fullName>
    </recommendedName>
    <alternativeName>
        <fullName evidence="16">I-beta-1,3-N-acetylglucosaminyltransferase</fullName>
    </alternativeName>
    <alternativeName>
        <fullName evidence="19">N-acetyllactosaminide beta-1,3-N-acetylglucosaminyltransferase</fullName>
    </alternativeName>
    <alternativeName>
        <fullName evidence="17">Poly-N-acetyllactosamine extension enzyme</fullName>
    </alternativeName>
    <alternativeName>
        <fullName evidence="18">UDP-GlcNAc:betaGal beta-1,3-N-acetylglucosaminyltransferase 1</fullName>
    </alternativeName>
</protein>
<comment type="catalytic activity">
    <reaction evidence="20">
        <text>3-O-[beta-D-Xyl-(1-&gt;4)-Rib-ol-P-Rib-ol-P-3-beta-D-GalNAc-(1-&gt;3)-beta-D-GlcNAc-(1-&gt;4)-(O-6-P-alpha-D-Man)]-Thr-[protein] + UDP-alpha-D-glucuronate = 3-O-[beta-D-GlcA-(1-&gt;3)-beta-D-Xyl-(1-&gt;4)-Rib-ol-P-Rib-ol-P-3-beta-D-GalNAc-(1-&gt;3)-beta-D-GlcNAc-(1-&gt;4)-(O-6-P-alpha-D-Man)]-Thr-[protein] + UDP + H(+)</text>
        <dbReference type="Rhea" id="RHEA:46860"/>
        <dbReference type="Rhea" id="RHEA-COMP:15023"/>
        <dbReference type="Rhea" id="RHEA-COMP:17482"/>
        <dbReference type="ChEBI" id="CHEBI:15378"/>
        <dbReference type="ChEBI" id="CHEBI:58052"/>
        <dbReference type="ChEBI" id="CHEBI:58223"/>
        <dbReference type="ChEBI" id="CHEBI:142405"/>
        <dbReference type="ChEBI" id="CHEBI:177336"/>
    </reaction>
</comment>
<name>A0A1B6DQM4_9HEMI</name>
<dbReference type="AlphaFoldDB" id="A0A1B6DQM4"/>
<evidence type="ECO:0000256" key="12">
    <source>
        <dbReference type="ARBA" id="ARBA00023034"/>
    </source>
</evidence>
<evidence type="ECO:0000256" key="17">
    <source>
        <dbReference type="ARBA" id="ARBA00032175"/>
    </source>
</evidence>
<evidence type="ECO:0000256" key="5">
    <source>
        <dbReference type="ARBA" id="ARBA00017962"/>
    </source>
</evidence>
<keyword evidence="11" id="KW-1133">Transmembrane helix</keyword>
<evidence type="ECO:0000256" key="3">
    <source>
        <dbReference type="ARBA" id="ARBA00004922"/>
    </source>
</evidence>
<evidence type="ECO:0000256" key="14">
    <source>
        <dbReference type="ARBA" id="ARBA00023180"/>
    </source>
</evidence>
<evidence type="ECO:0000313" key="21">
    <source>
        <dbReference type="EMBL" id="JAS27984.1"/>
    </source>
</evidence>
<comment type="subcellular location">
    <subcellularLocation>
        <location evidence="2">Golgi apparatus membrane</location>
        <topology evidence="2">Single-pass type II membrane protein</topology>
    </subcellularLocation>
</comment>
<dbReference type="EMBL" id="GEDC01009314">
    <property type="protein sequence ID" value="JAS27984.1"/>
    <property type="molecule type" value="Transcribed_RNA"/>
</dbReference>
<accession>A0A1B6DQM4</accession>
<evidence type="ECO:0000256" key="1">
    <source>
        <dbReference type="ARBA" id="ARBA00001936"/>
    </source>
</evidence>
<keyword evidence="14" id="KW-0325">Glycoprotein</keyword>
<evidence type="ECO:0000256" key="6">
    <source>
        <dbReference type="ARBA" id="ARBA00022676"/>
    </source>
</evidence>
<evidence type="ECO:0000256" key="8">
    <source>
        <dbReference type="ARBA" id="ARBA00022692"/>
    </source>
</evidence>
<evidence type="ECO:0000256" key="10">
    <source>
        <dbReference type="ARBA" id="ARBA00022968"/>
    </source>
</evidence>
<dbReference type="PANTHER" id="PTHR46420">
    <property type="entry name" value="BETA-1,4-GLUCURONYLTRANSFERASE 1"/>
    <property type="match status" value="1"/>
</dbReference>
<dbReference type="GO" id="GO:0015020">
    <property type="term" value="F:glucuronosyltransferase activity"/>
    <property type="evidence" value="ECO:0007669"/>
    <property type="project" value="InterPro"/>
</dbReference>
<dbReference type="GO" id="GO:0000139">
    <property type="term" value="C:Golgi membrane"/>
    <property type="evidence" value="ECO:0007669"/>
    <property type="project" value="UniProtKB-SubCell"/>
</dbReference>
<comment type="pathway">
    <text evidence="3">Protein modification; protein glycosylation.</text>
</comment>
<keyword evidence="10" id="KW-0735">Signal-anchor</keyword>
<dbReference type="UniPathway" id="UPA00378"/>
<evidence type="ECO:0000256" key="11">
    <source>
        <dbReference type="ARBA" id="ARBA00022989"/>
    </source>
</evidence>
<dbReference type="GO" id="GO:0035269">
    <property type="term" value="P:protein O-linked glycosylation via mannose"/>
    <property type="evidence" value="ECO:0007669"/>
    <property type="project" value="TreeGrafter"/>
</dbReference>
<sequence length="424" mass="48375">MQHFLWGKLVLVLVAIVAILQVIHLVLLSRLEARHHHYVHRTVAVPDESSDSHMLEVDTVFGSMVRALEQSRVLDSSGEFQVVPAIASATKQPFPRGPLAATPDISIATQCSFNHLHHLIALNQRWQGAISVAVFAEDHQISDALWKIAGLRACVPGIRHNVTFALVSPLPAKSSPPLSIPSSPPAHPCNIKPPIESVINYAATHNYPVNLLRNVARRGLSSEFILVIDIDMLPNENLRQDFFAFASQRGLFRKREHEDKTVYVVPAFEAKDTIVPPKNKAQLLKMVDVGDVRPFYYQLCWKCQIHTDYEAWQKEAPTSELSPLFEVLWKDPWEPFYISRNTVPFYDERFKQYGFNRISQVCELHVAGFKFSVLNNAFVVHQGQKTLSSFHSEKEADLERNRMLFRQFKLELKSKYPESSRRCY</sequence>
<keyword evidence="8" id="KW-0812">Transmembrane</keyword>
<comment type="similarity">
    <text evidence="4">Belongs to the glycosyltransferase 49 family.</text>
</comment>
<reference evidence="21" key="1">
    <citation type="submission" date="2015-12" db="EMBL/GenBank/DDBJ databases">
        <title>De novo transcriptome assembly of four potential Pierce s Disease insect vectors from Arizona vineyards.</title>
        <authorList>
            <person name="Tassone E.E."/>
        </authorList>
    </citation>
    <scope>NUCLEOTIDE SEQUENCE</scope>
</reference>
<evidence type="ECO:0000256" key="7">
    <source>
        <dbReference type="ARBA" id="ARBA00022679"/>
    </source>
</evidence>